<accession>A0ABW5S4P9</accession>
<dbReference type="PANTHER" id="PTHR38134">
    <property type="entry name" value="SLR1395 PROTEIN"/>
    <property type="match status" value="1"/>
</dbReference>
<dbReference type="Proteomes" id="UP001597399">
    <property type="component" value="Unassembled WGS sequence"/>
</dbReference>
<dbReference type="PANTHER" id="PTHR38134:SF2">
    <property type="entry name" value="GALACTOKINASE"/>
    <property type="match status" value="1"/>
</dbReference>
<sequence length="373" mass="42819">MDDYQTIAYYISDYGYGHVTRSLAIIRRLCDHERIQIIICHAFAFNFINQALSELILAGKVRMRRLENDMGYVLKPHSLQPDRHQLAIKCTRFIHELPLAVKREVSFLRNQHVDLVIGDIPPVPFKAARLVSVPSIGLSNFTWFTAYNSLLPDEVLRPFFDCYKEMDYFFALAGSKEPQWGREANTNVAFFSRPPQMGIVHNIRKSVDPKGNQIVVFFGLGMRINAGNLNAYKLWHSRNCVFLVSENLDIEGETIYKIPGDEAESQNYLAASDLVISKPGWSTVAEAVNAHKPLILVKRNNMPEDEHTIGYLQKHGGCELIRWEQMNKFTITDDLLHQLDKQKNRSMMNSENVLNDLADEIQTILYHKQDGYS</sequence>
<name>A0ABW5S4P9_9BACL</name>
<dbReference type="Pfam" id="PF04101">
    <property type="entry name" value="Glyco_tran_28_C"/>
    <property type="match status" value="1"/>
</dbReference>
<evidence type="ECO:0000313" key="3">
    <source>
        <dbReference type="Proteomes" id="UP001597399"/>
    </source>
</evidence>
<protein>
    <submittedName>
        <fullName evidence="2">Glycosyltransferase</fullName>
    </submittedName>
</protein>
<dbReference type="EMBL" id="JBHUMQ010000026">
    <property type="protein sequence ID" value="MFD2694142.1"/>
    <property type="molecule type" value="Genomic_DNA"/>
</dbReference>
<dbReference type="Gene3D" id="3.40.50.2000">
    <property type="entry name" value="Glycogen Phosphorylase B"/>
    <property type="match status" value="1"/>
</dbReference>
<organism evidence="2 3">
    <name type="scientific">Sporolactobacillus shoreicorticis</name>
    <dbReference type="NCBI Taxonomy" id="1923877"/>
    <lineage>
        <taxon>Bacteria</taxon>
        <taxon>Bacillati</taxon>
        <taxon>Bacillota</taxon>
        <taxon>Bacilli</taxon>
        <taxon>Bacillales</taxon>
        <taxon>Sporolactobacillaceae</taxon>
        <taxon>Sporolactobacillus</taxon>
    </lineage>
</organism>
<dbReference type="InterPro" id="IPR007235">
    <property type="entry name" value="Glyco_trans_28_C"/>
</dbReference>
<gene>
    <name evidence="2" type="ORF">ACFSUE_10960</name>
</gene>
<evidence type="ECO:0000313" key="2">
    <source>
        <dbReference type="EMBL" id="MFD2694142.1"/>
    </source>
</evidence>
<evidence type="ECO:0000259" key="1">
    <source>
        <dbReference type="Pfam" id="PF04101"/>
    </source>
</evidence>
<reference evidence="3" key="1">
    <citation type="journal article" date="2019" name="Int. J. Syst. Evol. Microbiol.">
        <title>The Global Catalogue of Microorganisms (GCM) 10K type strain sequencing project: providing services to taxonomists for standard genome sequencing and annotation.</title>
        <authorList>
            <consortium name="The Broad Institute Genomics Platform"/>
            <consortium name="The Broad Institute Genome Sequencing Center for Infectious Disease"/>
            <person name="Wu L."/>
            <person name="Ma J."/>
        </authorList>
    </citation>
    <scope>NUCLEOTIDE SEQUENCE [LARGE SCALE GENOMIC DNA]</scope>
    <source>
        <strain evidence="3">TISTR 2466</strain>
    </source>
</reference>
<dbReference type="InterPro" id="IPR053205">
    <property type="entry name" value="GHMP_kinase_L-arabinokinase"/>
</dbReference>
<feature type="domain" description="Glycosyl transferase family 28 C-terminal" evidence="1">
    <location>
        <begin position="265"/>
        <end position="361"/>
    </location>
</feature>
<keyword evidence="3" id="KW-1185">Reference proteome</keyword>
<proteinExistence type="predicted"/>
<comment type="caution">
    <text evidence="2">The sequence shown here is derived from an EMBL/GenBank/DDBJ whole genome shotgun (WGS) entry which is preliminary data.</text>
</comment>
<dbReference type="RefSeq" id="WP_253057700.1">
    <property type="nucleotide sequence ID" value="NZ_JAMXWM010000001.1"/>
</dbReference>
<dbReference type="SUPFAM" id="SSF53756">
    <property type="entry name" value="UDP-Glycosyltransferase/glycogen phosphorylase"/>
    <property type="match status" value="1"/>
</dbReference>